<keyword evidence="1" id="KW-0472">Membrane</keyword>
<feature type="transmembrane region" description="Helical" evidence="1">
    <location>
        <begin position="57"/>
        <end position="76"/>
    </location>
</feature>
<keyword evidence="3" id="KW-1185">Reference proteome</keyword>
<dbReference type="Proteomes" id="UP001249020">
    <property type="component" value="Unassembled WGS sequence"/>
</dbReference>
<evidence type="ECO:0000313" key="2">
    <source>
        <dbReference type="EMBL" id="MDT0582535.1"/>
    </source>
</evidence>
<dbReference type="RefSeq" id="WP_311361293.1">
    <property type="nucleotide sequence ID" value="NZ_JAVRIE010000002.1"/>
</dbReference>
<dbReference type="EMBL" id="JAVRIE010000002">
    <property type="protein sequence ID" value="MDT0582535.1"/>
    <property type="molecule type" value="Genomic_DNA"/>
</dbReference>
<sequence>MEWFANNLIESILIIGVVLLIIEIVVLGFSTFFLFFTGLAAIVTALIIWLGLIPETFLSTLISVSAFTLVFALALWKKLSALQNKTDTKRAKSDLIGHSFVLPADIVVALPLAEKPSYQYSGINWQLNALEDLNRGTMVEVIQADVGSLLVKAKVP</sequence>
<organism evidence="2 3">
    <name type="scientific">Brumicola blandensis</name>
    <dbReference type="NCBI Taxonomy" id="3075611"/>
    <lineage>
        <taxon>Bacteria</taxon>
        <taxon>Pseudomonadati</taxon>
        <taxon>Pseudomonadota</taxon>
        <taxon>Gammaproteobacteria</taxon>
        <taxon>Alteromonadales</taxon>
        <taxon>Alteromonadaceae</taxon>
        <taxon>Brumicola</taxon>
    </lineage>
</organism>
<dbReference type="AlphaFoldDB" id="A0AAW8R369"/>
<gene>
    <name evidence="2" type="ORF">RM544_08285</name>
</gene>
<name>A0AAW8R369_9ALTE</name>
<protein>
    <submittedName>
        <fullName evidence="2">NfeD family protein</fullName>
    </submittedName>
</protein>
<evidence type="ECO:0000256" key="1">
    <source>
        <dbReference type="SAM" id="Phobius"/>
    </source>
</evidence>
<reference evidence="2 3" key="1">
    <citation type="submission" date="2023-09" db="EMBL/GenBank/DDBJ databases">
        <authorList>
            <person name="Rey-Velasco X."/>
        </authorList>
    </citation>
    <scope>NUCLEOTIDE SEQUENCE [LARGE SCALE GENOMIC DNA]</scope>
    <source>
        <strain evidence="2 3">W409</strain>
    </source>
</reference>
<keyword evidence="1" id="KW-1133">Transmembrane helix</keyword>
<evidence type="ECO:0000313" key="3">
    <source>
        <dbReference type="Proteomes" id="UP001249020"/>
    </source>
</evidence>
<keyword evidence="1" id="KW-0812">Transmembrane</keyword>
<comment type="caution">
    <text evidence="2">The sequence shown here is derived from an EMBL/GenBank/DDBJ whole genome shotgun (WGS) entry which is preliminary data.</text>
</comment>
<proteinExistence type="predicted"/>
<accession>A0AAW8R369</accession>
<feature type="transmembrane region" description="Helical" evidence="1">
    <location>
        <begin position="32"/>
        <end position="51"/>
    </location>
</feature>
<feature type="transmembrane region" description="Helical" evidence="1">
    <location>
        <begin position="6"/>
        <end position="25"/>
    </location>
</feature>